<gene>
    <name evidence="6" type="ORF">MOTC310_26000</name>
</gene>
<dbReference type="RefSeq" id="WP_331303852.1">
    <property type="nucleotide sequence ID" value="NZ_MLCA01000014.1"/>
</dbReference>
<evidence type="ECO:0000256" key="2">
    <source>
        <dbReference type="ARBA" id="ARBA00005695"/>
    </source>
</evidence>
<evidence type="ECO:0000313" key="7">
    <source>
        <dbReference type="Proteomes" id="UP001355206"/>
    </source>
</evidence>
<keyword evidence="3 4" id="KW-0732">Signal</keyword>
<reference evidence="6 7" key="1">
    <citation type="journal article" date="2012" name="Genet. Mol. Biol.">
        <title>Analysis of 16S rRNA and mxaF genes revealing insights into Methylobacterium niche-specific plant association.</title>
        <authorList>
            <person name="Dourado M.N."/>
            <person name="Andreote F.D."/>
            <person name="Dini-Andreote F."/>
            <person name="Conti R."/>
            <person name="Araujo J.M."/>
            <person name="Araujo W.L."/>
        </authorList>
    </citation>
    <scope>NUCLEOTIDE SEQUENCE [LARGE SCALE GENOMIC DNA]</scope>
    <source>
        <strain evidence="6 7">TC3-10</strain>
    </source>
</reference>
<evidence type="ECO:0000256" key="3">
    <source>
        <dbReference type="ARBA" id="ARBA00022729"/>
    </source>
</evidence>
<accession>A0ABU7TW66</accession>
<evidence type="ECO:0000256" key="4">
    <source>
        <dbReference type="SAM" id="SignalP"/>
    </source>
</evidence>
<dbReference type="PANTHER" id="PTHR30290">
    <property type="entry name" value="PERIPLASMIC BINDING COMPONENT OF ABC TRANSPORTER"/>
    <property type="match status" value="1"/>
</dbReference>
<dbReference type="Proteomes" id="UP001355206">
    <property type="component" value="Unassembled WGS sequence"/>
</dbReference>
<feature type="chain" id="PRO_5046669578" evidence="4">
    <location>
        <begin position="18"/>
        <end position="539"/>
    </location>
</feature>
<sequence length="539" mass="59167">MRLTKRTLLGAGLSVLAAPLTAPILGLPEALADDATAPLVVGTNQVPRHFNGAVQSGIATGMVSTQIFASPLRYDDQWNPQPYLAKSWVVAPDNLSVTLHLVEDAVFHDGHPLTAEDVAFSIGVIKANHPFQTMLEPVSTVETPDAHTVIIRLARPHPALLLAMSPGLMPILPKHVYGDGQDIKTHPANLKPVGSGPFKFVEYKQGESIQLERFDRFFIPGRPRLARLVYRILPDQNSLVIATERREIGMLPFLSSVRDIERLAKAPTLTVTDRGFEGIGPINWLAFNCGKKPLDDVRVRRAIALAANRDFITGKLLGGVAKAATGPIVPGSPFYEPAVDLYKLDIAKADALLEEAGLKKGPDGTRFQLTIDYIPNDNDQQRNVAEYLRAGLKRIGIALQVRAAPDFPTWAQRVSNFDFDLTMDNVFNWGDPVIGVARTYLSTNIRKGVIWSNTQQYKNPKVDELLNAAAVETDLQKRKALYDEFQKIVVSEAPIAYINLTPYKAVYDKRLTNLPLSIWGALSPLDEVAWAQGAAGADR</sequence>
<feature type="domain" description="Solute-binding protein family 5" evidence="5">
    <location>
        <begin position="80"/>
        <end position="442"/>
    </location>
</feature>
<dbReference type="EMBL" id="MLCA01000014">
    <property type="protein sequence ID" value="MEE7493691.1"/>
    <property type="molecule type" value="Genomic_DNA"/>
</dbReference>
<protein>
    <submittedName>
        <fullName evidence="6">Peptide ABC transporter substrate-binding protein</fullName>
    </submittedName>
</protein>
<dbReference type="Gene3D" id="3.10.105.10">
    <property type="entry name" value="Dipeptide-binding Protein, Domain 3"/>
    <property type="match status" value="1"/>
</dbReference>
<dbReference type="InterPro" id="IPR006311">
    <property type="entry name" value="TAT_signal"/>
</dbReference>
<dbReference type="PANTHER" id="PTHR30290:SF38">
    <property type="entry name" value="D,D-DIPEPTIDE-BINDING PERIPLASMIC PROTEIN DDPA-RELATED"/>
    <property type="match status" value="1"/>
</dbReference>
<dbReference type="CDD" id="cd08517">
    <property type="entry name" value="PBP2_NikA_DppA_OppA_like_13"/>
    <property type="match status" value="1"/>
</dbReference>
<dbReference type="SUPFAM" id="SSF53850">
    <property type="entry name" value="Periplasmic binding protein-like II"/>
    <property type="match status" value="1"/>
</dbReference>
<evidence type="ECO:0000313" key="6">
    <source>
        <dbReference type="EMBL" id="MEE7493691.1"/>
    </source>
</evidence>
<comment type="similarity">
    <text evidence="2">Belongs to the bacterial solute-binding protein 5 family.</text>
</comment>
<feature type="signal peptide" evidence="4">
    <location>
        <begin position="1"/>
        <end position="17"/>
    </location>
</feature>
<dbReference type="PIRSF" id="PIRSF002741">
    <property type="entry name" value="MppA"/>
    <property type="match status" value="1"/>
</dbReference>
<proteinExistence type="inferred from homology"/>
<name>A0ABU7TW66_9HYPH</name>
<keyword evidence="7" id="KW-1185">Reference proteome</keyword>
<comment type="caution">
    <text evidence="6">The sequence shown here is derived from an EMBL/GenBank/DDBJ whole genome shotgun (WGS) entry which is preliminary data.</text>
</comment>
<dbReference type="Gene3D" id="3.40.190.10">
    <property type="entry name" value="Periplasmic binding protein-like II"/>
    <property type="match status" value="1"/>
</dbReference>
<dbReference type="PROSITE" id="PS51318">
    <property type="entry name" value="TAT"/>
    <property type="match status" value="1"/>
</dbReference>
<evidence type="ECO:0000256" key="1">
    <source>
        <dbReference type="ARBA" id="ARBA00004418"/>
    </source>
</evidence>
<dbReference type="InterPro" id="IPR000914">
    <property type="entry name" value="SBP_5_dom"/>
</dbReference>
<dbReference type="InterPro" id="IPR030678">
    <property type="entry name" value="Peptide/Ni-bd"/>
</dbReference>
<comment type="subcellular location">
    <subcellularLocation>
        <location evidence="1">Periplasm</location>
    </subcellularLocation>
</comment>
<dbReference type="InterPro" id="IPR039424">
    <property type="entry name" value="SBP_5"/>
</dbReference>
<evidence type="ECO:0000259" key="5">
    <source>
        <dbReference type="Pfam" id="PF00496"/>
    </source>
</evidence>
<dbReference type="Pfam" id="PF00496">
    <property type="entry name" value="SBP_bac_5"/>
    <property type="match status" value="1"/>
</dbReference>
<organism evidence="6 7">
    <name type="scientific">Methylobacterium oryzae</name>
    <dbReference type="NCBI Taxonomy" id="334852"/>
    <lineage>
        <taxon>Bacteria</taxon>
        <taxon>Pseudomonadati</taxon>
        <taxon>Pseudomonadota</taxon>
        <taxon>Alphaproteobacteria</taxon>
        <taxon>Hyphomicrobiales</taxon>
        <taxon>Methylobacteriaceae</taxon>
        <taxon>Methylobacterium</taxon>
    </lineage>
</organism>